<sequence>MGKFVTMRTVAWLLIGVLIIYGLLTHPERLLPWSVKATPVVQPIVLPKDARIA</sequence>
<accession>A0A2S5CTP5</accession>
<evidence type="ECO:0000313" key="2">
    <source>
        <dbReference type="Proteomes" id="UP000237423"/>
    </source>
</evidence>
<name>A0A2S5CTP5_9GAMM</name>
<evidence type="ECO:0000313" key="1">
    <source>
        <dbReference type="EMBL" id="POZ54092.1"/>
    </source>
</evidence>
<protein>
    <submittedName>
        <fullName evidence="1">Uncharacterized protein</fullName>
    </submittedName>
</protein>
<dbReference type="Proteomes" id="UP000237423">
    <property type="component" value="Unassembled WGS sequence"/>
</dbReference>
<dbReference type="EMBL" id="PGFZ01000001">
    <property type="protein sequence ID" value="POZ54092.1"/>
    <property type="molecule type" value="Genomic_DNA"/>
</dbReference>
<dbReference type="RefSeq" id="WP_215478199.1">
    <property type="nucleotide sequence ID" value="NZ_JAGVVN010000001.1"/>
</dbReference>
<gene>
    <name evidence="1" type="ORF">AADEFJLK_01138</name>
</gene>
<dbReference type="AlphaFoldDB" id="A0A2S5CTP5"/>
<comment type="caution">
    <text evidence="1">The sequence shown here is derived from an EMBL/GenBank/DDBJ whole genome shotgun (WGS) entry which is preliminary data.</text>
</comment>
<organism evidence="1 2">
    <name type="scientific">Methylovulum psychrotolerans</name>
    <dbReference type="NCBI Taxonomy" id="1704499"/>
    <lineage>
        <taxon>Bacteria</taxon>
        <taxon>Pseudomonadati</taxon>
        <taxon>Pseudomonadota</taxon>
        <taxon>Gammaproteobacteria</taxon>
        <taxon>Methylococcales</taxon>
        <taxon>Methylococcaceae</taxon>
        <taxon>Methylovulum</taxon>
    </lineage>
</organism>
<proteinExistence type="predicted"/>
<reference evidence="1 2" key="1">
    <citation type="submission" date="2017-11" db="EMBL/GenBank/DDBJ databases">
        <title>Draft Genome Sequence of Methylobacter psychrotolerans Sph1T, an Obligate Methanotroph from Low-Temperature Environments.</title>
        <authorList>
            <person name="Oshkin I.Y."/>
            <person name="Miroshnikov K."/>
            <person name="Belova S.E."/>
            <person name="Korzhenkov A."/>
            <person name="Toshchakov S.V."/>
            <person name="Dedysh S.N."/>
        </authorList>
    </citation>
    <scope>NUCLEOTIDE SEQUENCE [LARGE SCALE GENOMIC DNA]</scope>
    <source>
        <strain evidence="1 2">Sph1</strain>
    </source>
</reference>